<name>A0A2S9YPY4_9BACT</name>
<dbReference type="Proteomes" id="UP000238823">
    <property type="component" value="Unassembled WGS sequence"/>
</dbReference>
<comment type="caution">
    <text evidence="1">The sequence shown here is derived from an EMBL/GenBank/DDBJ whole genome shotgun (WGS) entry which is preliminary data.</text>
</comment>
<proteinExistence type="predicted"/>
<dbReference type="EMBL" id="PVNL01000058">
    <property type="protein sequence ID" value="PRQ07146.1"/>
    <property type="molecule type" value="Genomic_DNA"/>
</dbReference>
<protein>
    <submittedName>
        <fullName evidence="1">Uncharacterized protein</fullName>
    </submittedName>
</protein>
<dbReference type="AlphaFoldDB" id="A0A2S9YPY4"/>
<evidence type="ECO:0000313" key="2">
    <source>
        <dbReference type="Proteomes" id="UP000238823"/>
    </source>
</evidence>
<evidence type="ECO:0000313" key="1">
    <source>
        <dbReference type="EMBL" id="PRQ07146.1"/>
    </source>
</evidence>
<gene>
    <name evidence="1" type="ORF">ENSA7_31610</name>
</gene>
<accession>A0A2S9YPY4</accession>
<sequence length="136" mass="14896">MIVGSQATPLRAQPAERPGLIWDQVDGINLAKLASMPPQREWREFLDHLRPSVRPLVLWIRGRIWIGSAGRTELAAAIGTSRVALLVGDDIGRGLATALRWLGADVDAYTISDLDRLEAKLDLDAGMLGGMLQRVF</sequence>
<reference evidence="1 2" key="1">
    <citation type="submission" date="2018-03" db="EMBL/GenBank/DDBJ databases">
        <title>Draft Genome Sequences of the Obligatory Marine Myxobacteria Enhygromyxa salina SWB007.</title>
        <authorList>
            <person name="Poehlein A."/>
            <person name="Moghaddam J.A."/>
            <person name="Harms H."/>
            <person name="Alanjari M."/>
            <person name="Koenig G.M."/>
            <person name="Daniel R."/>
            <person name="Schaeberle T.F."/>
        </authorList>
    </citation>
    <scope>NUCLEOTIDE SEQUENCE [LARGE SCALE GENOMIC DNA]</scope>
    <source>
        <strain evidence="1 2">SWB007</strain>
    </source>
</reference>
<organism evidence="1 2">
    <name type="scientific">Enhygromyxa salina</name>
    <dbReference type="NCBI Taxonomy" id="215803"/>
    <lineage>
        <taxon>Bacteria</taxon>
        <taxon>Pseudomonadati</taxon>
        <taxon>Myxococcota</taxon>
        <taxon>Polyangia</taxon>
        <taxon>Nannocystales</taxon>
        <taxon>Nannocystaceae</taxon>
        <taxon>Enhygromyxa</taxon>
    </lineage>
</organism>